<reference evidence="1 2" key="1">
    <citation type="journal article" date="2023" name="Nucleic Acids Res.">
        <title>The hologenome of Daphnia magna reveals possible DNA methylation and microbiome-mediated evolution of the host genome.</title>
        <authorList>
            <person name="Chaturvedi A."/>
            <person name="Li X."/>
            <person name="Dhandapani V."/>
            <person name="Marshall H."/>
            <person name="Kissane S."/>
            <person name="Cuenca-Cambronero M."/>
            <person name="Asole G."/>
            <person name="Calvet F."/>
            <person name="Ruiz-Romero M."/>
            <person name="Marangio P."/>
            <person name="Guigo R."/>
            <person name="Rago D."/>
            <person name="Mirbahai L."/>
            <person name="Eastwood N."/>
            <person name="Colbourne J.K."/>
            <person name="Zhou J."/>
            <person name="Mallon E."/>
            <person name="Orsini L."/>
        </authorList>
    </citation>
    <scope>NUCLEOTIDE SEQUENCE [LARGE SCALE GENOMIC DNA]</scope>
    <source>
        <strain evidence="1">LRV0_1</strain>
    </source>
</reference>
<dbReference type="Proteomes" id="UP001234178">
    <property type="component" value="Unassembled WGS sequence"/>
</dbReference>
<dbReference type="EMBL" id="JAOYFB010000003">
    <property type="protein sequence ID" value="KAK4012322.1"/>
    <property type="molecule type" value="Genomic_DNA"/>
</dbReference>
<proteinExistence type="predicted"/>
<accession>A0ABQ9ZHD7</accession>
<evidence type="ECO:0000313" key="1">
    <source>
        <dbReference type="EMBL" id="KAK4012322.1"/>
    </source>
</evidence>
<comment type="caution">
    <text evidence="1">The sequence shown here is derived from an EMBL/GenBank/DDBJ whole genome shotgun (WGS) entry which is preliminary data.</text>
</comment>
<name>A0ABQ9ZHD7_9CRUS</name>
<organism evidence="1 2">
    <name type="scientific">Daphnia magna</name>
    <dbReference type="NCBI Taxonomy" id="35525"/>
    <lineage>
        <taxon>Eukaryota</taxon>
        <taxon>Metazoa</taxon>
        <taxon>Ecdysozoa</taxon>
        <taxon>Arthropoda</taxon>
        <taxon>Crustacea</taxon>
        <taxon>Branchiopoda</taxon>
        <taxon>Diplostraca</taxon>
        <taxon>Cladocera</taxon>
        <taxon>Anomopoda</taxon>
        <taxon>Daphniidae</taxon>
        <taxon>Daphnia</taxon>
    </lineage>
</organism>
<gene>
    <name evidence="1" type="ORF">OUZ56_021422</name>
</gene>
<protein>
    <submittedName>
        <fullName evidence="1">Uncharacterized protein</fullName>
    </submittedName>
</protein>
<sequence length="63" mass="7065">MVYQCIHIEYKSKKSWYHSVFKMIQLYPLFSGSALNASPPFSGSALNASPLSTDANAHCLREQ</sequence>
<keyword evidence="2" id="KW-1185">Reference proteome</keyword>
<evidence type="ECO:0000313" key="2">
    <source>
        <dbReference type="Proteomes" id="UP001234178"/>
    </source>
</evidence>